<comment type="caution">
    <text evidence="4">The sequence shown here is derived from an EMBL/GenBank/DDBJ whole genome shotgun (WGS) entry which is preliminary data.</text>
</comment>
<keyword evidence="1 2" id="KW-0175">Coiled coil</keyword>
<gene>
    <name evidence="4" type="ORF">ACJMK2_019234</name>
</gene>
<dbReference type="EMBL" id="JBJQND010000016">
    <property type="protein sequence ID" value="KAL3848371.1"/>
    <property type="molecule type" value="Genomic_DNA"/>
</dbReference>
<dbReference type="PANTHER" id="PTHR15157">
    <property type="entry name" value="UV RADIATION RESISTANCE-ASSOCIATED GENE PROTEIN"/>
    <property type="match status" value="1"/>
</dbReference>
<dbReference type="AlphaFoldDB" id="A0ABD3UHV6"/>
<dbReference type="GO" id="GO:0032991">
    <property type="term" value="C:protein-containing complex"/>
    <property type="evidence" value="ECO:0007669"/>
    <property type="project" value="UniProtKB-ARBA"/>
</dbReference>
<dbReference type="GO" id="GO:0005737">
    <property type="term" value="C:cytoplasm"/>
    <property type="evidence" value="ECO:0007669"/>
    <property type="project" value="UniProtKB-ARBA"/>
</dbReference>
<protein>
    <recommendedName>
        <fullName evidence="6">UV radiation resistance associated protein</fullName>
    </recommendedName>
</protein>
<organism evidence="4 5">
    <name type="scientific">Sinanodonta woodiana</name>
    <name type="common">Chinese pond mussel</name>
    <name type="synonym">Anodonta woodiana</name>
    <dbReference type="NCBI Taxonomy" id="1069815"/>
    <lineage>
        <taxon>Eukaryota</taxon>
        <taxon>Metazoa</taxon>
        <taxon>Spiralia</taxon>
        <taxon>Lophotrochozoa</taxon>
        <taxon>Mollusca</taxon>
        <taxon>Bivalvia</taxon>
        <taxon>Autobranchia</taxon>
        <taxon>Heteroconchia</taxon>
        <taxon>Palaeoheterodonta</taxon>
        <taxon>Unionida</taxon>
        <taxon>Unionoidea</taxon>
        <taxon>Unionidae</taxon>
        <taxon>Unioninae</taxon>
        <taxon>Sinanodonta</taxon>
    </lineage>
</organism>
<keyword evidence="5" id="KW-1185">Reference proteome</keyword>
<feature type="region of interest" description="Disordered" evidence="3">
    <location>
        <begin position="651"/>
        <end position="681"/>
    </location>
</feature>
<dbReference type="PANTHER" id="PTHR15157:SF5">
    <property type="entry name" value="UV RADIATION RESISTANCE-ASSOCIATED GENE PROTEIN"/>
    <property type="match status" value="1"/>
</dbReference>
<evidence type="ECO:0000313" key="5">
    <source>
        <dbReference type="Proteomes" id="UP001634394"/>
    </source>
</evidence>
<name>A0ABD3UHV6_SINWO</name>
<evidence type="ECO:0000256" key="3">
    <source>
        <dbReference type="SAM" id="MobiDB-lite"/>
    </source>
</evidence>
<dbReference type="Proteomes" id="UP001634394">
    <property type="component" value="Unassembled WGS sequence"/>
</dbReference>
<dbReference type="Pfam" id="PF10186">
    <property type="entry name" value="ATG14"/>
    <property type="match status" value="1"/>
</dbReference>
<accession>A0ABD3UHV6</accession>
<evidence type="ECO:0000313" key="4">
    <source>
        <dbReference type="EMBL" id="KAL3848371.1"/>
    </source>
</evidence>
<proteinExistence type="predicted"/>
<evidence type="ECO:0000256" key="2">
    <source>
        <dbReference type="SAM" id="Coils"/>
    </source>
</evidence>
<reference evidence="4 5" key="1">
    <citation type="submission" date="2024-11" db="EMBL/GenBank/DDBJ databases">
        <title>Chromosome-level genome assembly of the freshwater bivalve Anodonta woodiana.</title>
        <authorList>
            <person name="Chen X."/>
        </authorList>
    </citation>
    <scope>NUCLEOTIDE SEQUENCE [LARGE SCALE GENOMIC DNA]</scope>
    <source>
        <strain evidence="4">MN2024</strain>
        <tissue evidence="4">Gills</tissue>
    </source>
</reference>
<evidence type="ECO:0008006" key="6">
    <source>
        <dbReference type="Google" id="ProtNLM"/>
    </source>
</evidence>
<evidence type="ECO:0000256" key="1">
    <source>
        <dbReference type="ARBA" id="ARBA00023054"/>
    </source>
</evidence>
<sequence>MAQPPKRHLRSLFDLPTYQRRLRHLRSITLRNLQCKSYRGKDITKLQTYFTLHTDRNKNAFYKSEIITGSLNPTWQSFDISRYENEIDLQAKSFVVRVWVGHGEKFRLLLDWHIHLSGLVFFAEKLQQDVVKYDQNTLIAGMFDKFFIAPQITPDWKEQQEIVVDPTALRNSYTVNSLSRVQTVLRAIKQTQASVNRVHRSIEDKLLASQEKSQKLYRREESLMRIEQFRSELAWQTSKLHSDKENFVRLKKSRENESAGLRKRFADLEKDKKELNERKKHYFQTREKYIKENAQLMIRRKQIISELATIIYPITEDEKHNHYICNVRLPNSEDFQGQDETMVAVALGYTGHMLLMMSQFLDFPLRYPIDFQGSRSMIRDHIHPKLTDKDRNFPLYSKGREKFQFNYGVFLLNKNTSQLRFYCGLGTQDLRQTLSNIKSMLELRLGVKFDKQNLSLGCPGDKKEVAGSPSNDLERAETVSSFASGGKYSAHDPAEEALESMLHANSNGLPSRKDQVDGTILSQTIHNRTHVHDDENEDMFKGTDDHFFQVGTPIKKDLNSKEHIADNTSQEDQDRNSAYPAKINVMFHDNNSLYTNNDDNASHSSSNLVCDILDEDTVSQGTQSGSISDCDTRKKEVKFTDVVEIHSKSDNASMSCAGTGLREQVQTREEKPTNVFEENGL</sequence>
<feature type="coiled-coil region" evidence="2">
    <location>
        <begin position="258"/>
        <end position="292"/>
    </location>
</feature>
<dbReference type="InterPro" id="IPR018791">
    <property type="entry name" value="UV_resistance/autophagy_Atg14"/>
</dbReference>